<dbReference type="InterPro" id="IPR010989">
    <property type="entry name" value="SNARE"/>
</dbReference>
<dbReference type="GO" id="GO:0012505">
    <property type="term" value="C:endomembrane system"/>
    <property type="evidence" value="ECO:0007669"/>
    <property type="project" value="TreeGrafter"/>
</dbReference>
<comment type="similarity">
    <text evidence="2">Belongs to the syntaxin family.</text>
</comment>
<dbReference type="GO" id="GO:0006886">
    <property type="term" value="P:intracellular protein transport"/>
    <property type="evidence" value="ECO:0007669"/>
    <property type="project" value="TreeGrafter"/>
</dbReference>
<name>A0AAD7HEP0_9AGAR</name>
<dbReference type="InterPro" id="IPR000727">
    <property type="entry name" value="T_SNARE_dom"/>
</dbReference>
<dbReference type="InterPro" id="IPR006011">
    <property type="entry name" value="Syntaxin_N"/>
</dbReference>
<comment type="caution">
    <text evidence="10">The sequence shown here is derived from an EMBL/GenBank/DDBJ whole genome shotgun (WGS) entry which is preliminary data.</text>
</comment>
<evidence type="ECO:0000256" key="4">
    <source>
        <dbReference type="ARBA" id="ARBA00022989"/>
    </source>
</evidence>
<dbReference type="GO" id="GO:0000149">
    <property type="term" value="F:SNARE binding"/>
    <property type="evidence" value="ECO:0007669"/>
    <property type="project" value="TreeGrafter"/>
</dbReference>
<feature type="coiled-coil region" evidence="6">
    <location>
        <begin position="193"/>
        <end position="251"/>
    </location>
</feature>
<keyword evidence="6" id="KW-0175">Coiled coil</keyword>
<organism evidence="10 11">
    <name type="scientific">Mycena maculata</name>
    <dbReference type="NCBI Taxonomy" id="230809"/>
    <lineage>
        <taxon>Eukaryota</taxon>
        <taxon>Fungi</taxon>
        <taxon>Dikarya</taxon>
        <taxon>Basidiomycota</taxon>
        <taxon>Agaricomycotina</taxon>
        <taxon>Agaricomycetes</taxon>
        <taxon>Agaricomycetidae</taxon>
        <taxon>Agaricales</taxon>
        <taxon>Marasmiineae</taxon>
        <taxon>Mycenaceae</taxon>
        <taxon>Mycena</taxon>
    </lineage>
</organism>
<dbReference type="SUPFAM" id="SSF47661">
    <property type="entry name" value="t-snare proteins"/>
    <property type="match status" value="1"/>
</dbReference>
<dbReference type="AlphaFoldDB" id="A0AAD7HEP0"/>
<dbReference type="PANTHER" id="PTHR19957">
    <property type="entry name" value="SYNTAXIN"/>
    <property type="match status" value="1"/>
</dbReference>
<dbReference type="Pfam" id="PF00804">
    <property type="entry name" value="Syntaxin"/>
    <property type="match status" value="1"/>
</dbReference>
<accession>A0AAD7HEP0</accession>
<evidence type="ECO:0000256" key="2">
    <source>
        <dbReference type="ARBA" id="ARBA00009063"/>
    </source>
</evidence>
<dbReference type="SMART" id="SM00397">
    <property type="entry name" value="t_SNARE"/>
    <property type="match status" value="1"/>
</dbReference>
<feature type="domain" description="T-SNARE coiled-coil homology" evidence="9">
    <location>
        <begin position="200"/>
        <end position="262"/>
    </location>
</feature>
<evidence type="ECO:0000313" key="10">
    <source>
        <dbReference type="EMBL" id="KAJ7719019.1"/>
    </source>
</evidence>
<evidence type="ECO:0000256" key="1">
    <source>
        <dbReference type="ARBA" id="ARBA00004211"/>
    </source>
</evidence>
<comment type="subcellular location">
    <subcellularLocation>
        <location evidence="1">Membrane</location>
        <topology evidence="1">Single-pass type IV membrane protein</topology>
    </subcellularLocation>
</comment>
<dbReference type="Gene3D" id="1.20.58.70">
    <property type="match status" value="1"/>
</dbReference>
<dbReference type="GO" id="GO:0005886">
    <property type="term" value="C:plasma membrane"/>
    <property type="evidence" value="ECO:0007669"/>
    <property type="project" value="TreeGrafter"/>
</dbReference>
<proteinExistence type="inferred from homology"/>
<dbReference type="SMART" id="SM00503">
    <property type="entry name" value="SynN"/>
    <property type="match status" value="1"/>
</dbReference>
<gene>
    <name evidence="10" type="ORF">DFH07DRAFT_859687</name>
</gene>
<sequence length="298" mass="33153">MSYRAQQRQAAPPNGPSQSQSHELTNLDANGSRSLESQSGFLAEVTSVQNSIGVFSANVTRIGALNSRALDALRGDDAAIKNELDGLTAETRALSNELRDRIKRLQAAVLPGVPEKREKEMRQNQVALVRTKFTEALQTYQKVEQDSRNKSQQRIARQYRIVKPEATQEEINEVIASGQDQVFMQALTSSTRYDQSRSAYNEVQARAQDLKKMEQTLGELAQLFSDMALLIEQQNETVAAIENTAIDVEKNAGEGLKQTEVAVGIARRLRQKRWICFIITLIVVIILAAVLAVELTKK</sequence>
<dbReference type="GO" id="GO:0031201">
    <property type="term" value="C:SNARE complex"/>
    <property type="evidence" value="ECO:0007669"/>
    <property type="project" value="TreeGrafter"/>
</dbReference>
<evidence type="ECO:0000256" key="8">
    <source>
        <dbReference type="SAM" id="Phobius"/>
    </source>
</evidence>
<evidence type="ECO:0000259" key="9">
    <source>
        <dbReference type="PROSITE" id="PS50192"/>
    </source>
</evidence>
<reference evidence="10" key="1">
    <citation type="submission" date="2023-03" db="EMBL/GenBank/DDBJ databases">
        <title>Massive genome expansion in bonnet fungi (Mycena s.s.) driven by repeated elements and novel gene families across ecological guilds.</title>
        <authorList>
            <consortium name="Lawrence Berkeley National Laboratory"/>
            <person name="Harder C.B."/>
            <person name="Miyauchi S."/>
            <person name="Viragh M."/>
            <person name="Kuo A."/>
            <person name="Thoen E."/>
            <person name="Andreopoulos B."/>
            <person name="Lu D."/>
            <person name="Skrede I."/>
            <person name="Drula E."/>
            <person name="Henrissat B."/>
            <person name="Morin E."/>
            <person name="Kohler A."/>
            <person name="Barry K."/>
            <person name="LaButti K."/>
            <person name="Morin E."/>
            <person name="Salamov A."/>
            <person name="Lipzen A."/>
            <person name="Mereny Z."/>
            <person name="Hegedus B."/>
            <person name="Baldrian P."/>
            <person name="Stursova M."/>
            <person name="Weitz H."/>
            <person name="Taylor A."/>
            <person name="Grigoriev I.V."/>
            <person name="Nagy L.G."/>
            <person name="Martin F."/>
            <person name="Kauserud H."/>
        </authorList>
    </citation>
    <scope>NUCLEOTIDE SEQUENCE</scope>
    <source>
        <strain evidence="10">CBHHK188m</strain>
    </source>
</reference>
<dbReference type="GO" id="GO:0048278">
    <property type="term" value="P:vesicle docking"/>
    <property type="evidence" value="ECO:0007669"/>
    <property type="project" value="TreeGrafter"/>
</dbReference>
<protein>
    <submittedName>
        <fullName evidence="10">Syntaxin-like protein</fullName>
    </submittedName>
</protein>
<dbReference type="GO" id="GO:0006887">
    <property type="term" value="P:exocytosis"/>
    <property type="evidence" value="ECO:0007669"/>
    <property type="project" value="TreeGrafter"/>
</dbReference>
<keyword evidence="11" id="KW-1185">Reference proteome</keyword>
<dbReference type="PANTHER" id="PTHR19957:SF307">
    <property type="entry name" value="PROTEIN SSO1-RELATED"/>
    <property type="match status" value="1"/>
</dbReference>
<evidence type="ECO:0000313" key="11">
    <source>
        <dbReference type="Proteomes" id="UP001215280"/>
    </source>
</evidence>
<dbReference type="GO" id="GO:0005484">
    <property type="term" value="F:SNAP receptor activity"/>
    <property type="evidence" value="ECO:0007669"/>
    <property type="project" value="TreeGrafter"/>
</dbReference>
<evidence type="ECO:0000256" key="7">
    <source>
        <dbReference type="SAM" id="MobiDB-lite"/>
    </source>
</evidence>
<dbReference type="CDD" id="cd15849">
    <property type="entry name" value="SNARE_Sso1"/>
    <property type="match status" value="1"/>
</dbReference>
<dbReference type="PROSITE" id="PS50192">
    <property type="entry name" value="T_SNARE"/>
    <property type="match status" value="1"/>
</dbReference>
<evidence type="ECO:0000256" key="6">
    <source>
        <dbReference type="SAM" id="Coils"/>
    </source>
</evidence>
<dbReference type="Proteomes" id="UP001215280">
    <property type="component" value="Unassembled WGS sequence"/>
</dbReference>
<dbReference type="GO" id="GO:0006906">
    <property type="term" value="P:vesicle fusion"/>
    <property type="evidence" value="ECO:0007669"/>
    <property type="project" value="TreeGrafter"/>
</dbReference>
<evidence type="ECO:0000256" key="3">
    <source>
        <dbReference type="ARBA" id="ARBA00022692"/>
    </source>
</evidence>
<dbReference type="InterPro" id="IPR045242">
    <property type="entry name" value="Syntaxin"/>
</dbReference>
<keyword evidence="5 8" id="KW-0472">Membrane</keyword>
<feature type="region of interest" description="Disordered" evidence="7">
    <location>
        <begin position="1"/>
        <end position="24"/>
    </location>
</feature>
<keyword evidence="4 8" id="KW-1133">Transmembrane helix</keyword>
<keyword evidence="3 8" id="KW-0812">Transmembrane</keyword>
<evidence type="ECO:0000256" key="5">
    <source>
        <dbReference type="ARBA" id="ARBA00023136"/>
    </source>
</evidence>
<dbReference type="EMBL" id="JARJLG010000297">
    <property type="protein sequence ID" value="KAJ7719019.1"/>
    <property type="molecule type" value="Genomic_DNA"/>
</dbReference>
<feature type="transmembrane region" description="Helical" evidence="8">
    <location>
        <begin position="274"/>
        <end position="293"/>
    </location>
</feature>